<feature type="signal peptide" evidence="3">
    <location>
        <begin position="1"/>
        <end position="23"/>
    </location>
</feature>
<keyword evidence="6" id="KW-1185">Reference proteome</keyword>
<feature type="compositionally biased region" description="Basic and acidic residues" evidence="2">
    <location>
        <begin position="196"/>
        <end position="206"/>
    </location>
</feature>
<dbReference type="PANTHER" id="PTHR21666:SF263">
    <property type="entry name" value="MUREIN HYDROLASE ACTIVATOR NLPD"/>
    <property type="match status" value="1"/>
</dbReference>
<dbReference type="InterPro" id="IPR011055">
    <property type="entry name" value="Dup_hybrid_motif"/>
</dbReference>
<reference evidence="5 6" key="1">
    <citation type="submission" date="2022-11" db="EMBL/GenBank/DDBJ databases">
        <title>Host association and intracellularity evolved multiple times independently in the Rickettsiales.</title>
        <authorList>
            <person name="Castelli M."/>
            <person name="Nardi T."/>
            <person name="Gammuto L."/>
            <person name="Bellinzona G."/>
            <person name="Sabaneyeva E."/>
            <person name="Potekhin A."/>
            <person name="Serra V."/>
            <person name="Petroni G."/>
            <person name="Sassera D."/>
        </authorList>
    </citation>
    <scope>NUCLEOTIDE SEQUENCE [LARGE SCALE GENOMIC DNA]</scope>
    <source>
        <strain evidence="5 6">NDG2</strain>
    </source>
</reference>
<evidence type="ECO:0000256" key="3">
    <source>
        <dbReference type="SAM" id="SignalP"/>
    </source>
</evidence>
<dbReference type="Pfam" id="PF01476">
    <property type="entry name" value="LysM"/>
    <property type="match status" value="2"/>
</dbReference>
<feature type="region of interest" description="Disordered" evidence="2">
    <location>
        <begin position="155"/>
        <end position="218"/>
    </location>
</feature>
<name>A0ABZ0UPP6_9RICK</name>
<dbReference type="EMBL" id="CP110820">
    <property type="protein sequence ID" value="WPX96974.1"/>
    <property type="molecule type" value="Genomic_DNA"/>
</dbReference>
<dbReference type="Gene3D" id="3.10.350.10">
    <property type="entry name" value="LysM domain"/>
    <property type="match status" value="2"/>
</dbReference>
<proteinExistence type="inferred from homology"/>
<dbReference type="PROSITE" id="PS51257">
    <property type="entry name" value="PROKAR_LIPOPROTEIN"/>
    <property type="match status" value="1"/>
</dbReference>
<dbReference type="InterPro" id="IPR018392">
    <property type="entry name" value="LysM"/>
</dbReference>
<evidence type="ECO:0000256" key="2">
    <source>
        <dbReference type="SAM" id="MobiDB-lite"/>
    </source>
</evidence>
<keyword evidence="5" id="KW-0378">Hydrolase</keyword>
<dbReference type="InterPro" id="IPR050570">
    <property type="entry name" value="Cell_wall_metabolism_enzyme"/>
</dbReference>
<gene>
    <name evidence="5" type="ORF">Bandiella_01113</name>
</gene>
<evidence type="ECO:0000313" key="5">
    <source>
        <dbReference type="EMBL" id="WPX96974.1"/>
    </source>
</evidence>
<dbReference type="SMART" id="SM00257">
    <property type="entry name" value="LysM"/>
    <property type="match status" value="2"/>
</dbReference>
<dbReference type="GO" id="GO:0016787">
    <property type="term" value="F:hydrolase activity"/>
    <property type="evidence" value="ECO:0007669"/>
    <property type="project" value="UniProtKB-KW"/>
</dbReference>
<accession>A0ABZ0UPP6</accession>
<dbReference type="Pfam" id="PF01551">
    <property type="entry name" value="Peptidase_M23"/>
    <property type="match status" value="1"/>
</dbReference>
<dbReference type="SUPFAM" id="SSF51261">
    <property type="entry name" value="Duplicated hybrid motif"/>
    <property type="match status" value="1"/>
</dbReference>
<evidence type="ECO:0000256" key="1">
    <source>
        <dbReference type="ARBA" id="ARBA00038420"/>
    </source>
</evidence>
<dbReference type="CDD" id="cd00118">
    <property type="entry name" value="LysM"/>
    <property type="match status" value="1"/>
</dbReference>
<dbReference type="CDD" id="cd12797">
    <property type="entry name" value="M23_peptidase"/>
    <property type="match status" value="1"/>
</dbReference>
<comment type="similarity">
    <text evidence="1">Belongs to the E.coli NlpD/Haemophilus LppB family.</text>
</comment>
<organism evidence="5 6">
    <name type="scientific">Candidatus Bandiella euplotis</name>
    <dbReference type="NCBI Taxonomy" id="1664265"/>
    <lineage>
        <taxon>Bacteria</taxon>
        <taxon>Pseudomonadati</taxon>
        <taxon>Pseudomonadota</taxon>
        <taxon>Alphaproteobacteria</taxon>
        <taxon>Rickettsiales</taxon>
        <taxon>Candidatus Midichloriaceae</taxon>
        <taxon>Candidatus Bandiella</taxon>
    </lineage>
</organism>
<feature type="domain" description="LysM" evidence="4">
    <location>
        <begin position="44"/>
        <end position="88"/>
    </location>
</feature>
<dbReference type="SUPFAM" id="SSF54106">
    <property type="entry name" value="LysM domain"/>
    <property type="match status" value="2"/>
</dbReference>
<evidence type="ECO:0000259" key="4">
    <source>
        <dbReference type="PROSITE" id="PS51782"/>
    </source>
</evidence>
<evidence type="ECO:0000313" key="6">
    <source>
        <dbReference type="Proteomes" id="UP001327219"/>
    </source>
</evidence>
<dbReference type="PROSITE" id="PS51782">
    <property type="entry name" value="LYSM"/>
    <property type="match status" value="2"/>
</dbReference>
<dbReference type="RefSeq" id="WP_323732638.1">
    <property type="nucleotide sequence ID" value="NZ_CP110820.1"/>
</dbReference>
<dbReference type="Gene3D" id="2.70.70.10">
    <property type="entry name" value="Glucose Permease (Domain IIA)"/>
    <property type="match status" value="1"/>
</dbReference>
<protein>
    <submittedName>
        <fullName evidence="5">NlpD murein hydrolase activator family protein</fullName>
    </submittedName>
</protein>
<dbReference type="Proteomes" id="UP001327219">
    <property type="component" value="Chromosome"/>
</dbReference>
<feature type="domain" description="LysM" evidence="4">
    <location>
        <begin position="92"/>
        <end position="136"/>
    </location>
</feature>
<keyword evidence="3" id="KW-0732">Signal</keyword>
<dbReference type="InterPro" id="IPR016047">
    <property type="entry name" value="M23ase_b-sheet_dom"/>
</dbReference>
<sequence>MTIKFAKNSVYILSMLLIGCSGANKPASIENNQSIYYGRKERLRFVQIQGEHTVNEIAKQYSVPVRELTRLNSLNSYDILRTGQTIKIPIGVYHLVKEGDTLESVARIHDVNLKDLAIANHLSLRSEIAPGDYIKIPQNADVFIETKNYHQSTFESSEVDDFDQPAPNIEDYIPPKPSEQEQSGFLDPANANKSPYSKDVEKEEPNKLIGPTPEAKKTAAPKDIGMLTAKQSVSVAPQQAAKPAATARSFKNKNPLNSQEFIWPIDGKVVKPYGNGNDGINIAAIKGSPIKAAGGGDVAYTGTQGKYGKLIILRHNNGYMTAYAHLDKILVKKGHIVNKGTQIATVGTSGGVEQPQLQFSMKKGSATLNPDG</sequence>
<dbReference type="InterPro" id="IPR036779">
    <property type="entry name" value="LysM_dom_sf"/>
</dbReference>
<feature type="chain" id="PRO_5045269771" evidence="3">
    <location>
        <begin position="24"/>
        <end position="372"/>
    </location>
</feature>
<dbReference type="PANTHER" id="PTHR21666">
    <property type="entry name" value="PEPTIDASE-RELATED"/>
    <property type="match status" value="1"/>
</dbReference>